<dbReference type="GO" id="GO:0016705">
    <property type="term" value="F:oxidoreductase activity, acting on paired donors, with incorporation or reduction of molecular oxygen"/>
    <property type="evidence" value="ECO:0007669"/>
    <property type="project" value="InterPro"/>
</dbReference>
<evidence type="ECO:0000256" key="5">
    <source>
        <dbReference type="PIRSR" id="PIRSR602401-1"/>
    </source>
</evidence>
<dbReference type="EMBL" id="LSSN01003929">
    <property type="protein sequence ID" value="OMJ12521.1"/>
    <property type="molecule type" value="Genomic_DNA"/>
</dbReference>
<evidence type="ECO:0000256" key="3">
    <source>
        <dbReference type="ARBA" id="ARBA00023002"/>
    </source>
</evidence>
<dbReference type="InterPro" id="IPR002401">
    <property type="entry name" value="Cyt_P450_E_grp-I"/>
</dbReference>
<evidence type="ECO:0000256" key="1">
    <source>
        <dbReference type="ARBA" id="ARBA00001971"/>
    </source>
</evidence>
<comment type="cofactor">
    <cofactor evidence="1 5">
        <name>heme</name>
        <dbReference type="ChEBI" id="CHEBI:30413"/>
    </cofactor>
</comment>
<keyword evidence="3 6" id="KW-0560">Oxidoreductase</keyword>
<evidence type="ECO:0000313" key="7">
    <source>
        <dbReference type="EMBL" id="OMJ12521.1"/>
    </source>
</evidence>
<dbReference type="PROSITE" id="PS00086">
    <property type="entry name" value="CYTOCHROME_P450"/>
    <property type="match status" value="1"/>
</dbReference>
<dbReference type="PANTHER" id="PTHR24305">
    <property type="entry name" value="CYTOCHROME P450"/>
    <property type="match status" value="1"/>
</dbReference>
<dbReference type="PRINTS" id="PR00385">
    <property type="entry name" value="P450"/>
</dbReference>
<keyword evidence="2 5" id="KW-0479">Metal-binding</keyword>
<accession>A0A1R1XD01</accession>
<keyword evidence="4 5" id="KW-0408">Iron</keyword>
<evidence type="ECO:0000256" key="4">
    <source>
        <dbReference type="ARBA" id="ARBA00023004"/>
    </source>
</evidence>
<dbReference type="InterPro" id="IPR036396">
    <property type="entry name" value="Cyt_P450_sf"/>
</dbReference>
<dbReference type="Pfam" id="PF00067">
    <property type="entry name" value="p450"/>
    <property type="match status" value="1"/>
</dbReference>
<reference evidence="7 8" key="1">
    <citation type="submission" date="2017-01" db="EMBL/GenBank/DDBJ databases">
        <authorList>
            <person name="Mah S.A."/>
            <person name="Swanson W.J."/>
            <person name="Moy G.W."/>
            <person name="Vacquier V.D."/>
        </authorList>
    </citation>
    <scope>NUCLEOTIDE SEQUENCE [LARGE SCALE GENOMIC DNA]</scope>
    <source>
        <strain evidence="7 8">GSMNP</strain>
    </source>
</reference>
<dbReference type="GO" id="GO:0044550">
    <property type="term" value="P:secondary metabolite biosynthetic process"/>
    <property type="evidence" value="ECO:0007669"/>
    <property type="project" value="UniProtKB-ARBA"/>
</dbReference>
<proteinExistence type="inferred from homology"/>
<feature type="binding site" description="axial binding residue" evidence="5">
    <location>
        <position position="362"/>
    </location>
    <ligand>
        <name>heme</name>
        <dbReference type="ChEBI" id="CHEBI:30413"/>
    </ligand>
    <ligandPart>
        <name>Fe</name>
        <dbReference type="ChEBI" id="CHEBI:18248"/>
    </ligandPart>
</feature>
<organism evidence="7 8">
    <name type="scientific">Smittium culicis</name>
    <dbReference type="NCBI Taxonomy" id="133412"/>
    <lineage>
        <taxon>Eukaryota</taxon>
        <taxon>Fungi</taxon>
        <taxon>Fungi incertae sedis</taxon>
        <taxon>Zoopagomycota</taxon>
        <taxon>Kickxellomycotina</taxon>
        <taxon>Harpellomycetes</taxon>
        <taxon>Harpellales</taxon>
        <taxon>Legeriomycetaceae</taxon>
        <taxon>Smittium</taxon>
    </lineage>
</organism>
<dbReference type="PRINTS" id="PR00463">
    <property type="entry name" value="EP450I"/>
</dbReference>
<keyword evidence="8" id="KW-1185">Reference proteome</keyword>
<dbReference type="GO" id="GO:0020037">
    <property type="term" value="F:heme binding"/>
    <property type="evidence" value="ECO:0007669"/>
    <property type="project" value="InterPro"/>
</dbReference>
<dbReference type="GO" id="GO:0004497">
    <property type="term" value="F:monooxygenase activity"/>
    <property type="evidence" value="ECO:0007669"/>
    <property type="project" value="UniProtKB-KW"/>
</dbReference>
<keyword evidence="6" id="KW-0503">Monooxygenase</keyword>
<comment type="similarity">
    <text evidence="6">Belongs to the cytochrome P450 family.</text>
</comment>
<evidence type="ECO:0000256" key="2">
    <source>
        <dbReference type="ARBA" id="ARBA00022723"/>
    </source>
</evidence>
<dbReference type="SUPFAM" id="SSF48264">
    <property type="entry name" value="Cytochrome P450"/>
    <property type="match status" value="1"/>
</dbReference>
<dbReference type="InterPro" id="IPR017972">
    <property type="entry name" value="Cyt_P450_CS"/>
</dbReference>
<sequence length="433" mass="49321">MVLAHNFVPILDCQAKRKNQCLSIRTPRKAWPPPKEISVSSQPEIKRILSSYKYPKTKPFKAEAPLVPSIFTTSEEDLNRMRRRQVGPAFSITGLESVQDTIVKVGISSLKAKIDQNLNQSISKSYLFNYCTMFQNLTTDIIGELCYGSSFGAIQSGDSKLIDWSNSAIMVFGIRRKEIENGQFDKSRLDILQMYLDSINTTNNRKLSDNELISELVTMIVAGTDTTSLTMTNLVHLLTLYPKVYNKVVDEVIQAFPDRSKLITYAEAKQKLPYLVAVVYESMRIMPISSGLFFRESSPAGTEVCHHRIPANVIMGLFFQGGNFDQSVWENPTSFNPDRFMGNNGDKMKREILSFSHGVRICPGRNLAWMEILTVIPNLIRDYELQLPENSLFNPNNLDPTRNNEPKFYDTQIYLTRYPVNPDRDCNIIIRAR</sequence>
<dbReference type="AlphaFoldDB" id="A0A1R1XD01"/>
<dbReference type="STRING" id="133412.A0A1R1XD01"/>
<evidence type="ECO:0000256" key="6">
    <source>
        <dbReference type="RuleBase" id="RU000461"/>
    </source>
</evidence>
<name>A0A1R1XD01_9FUNG</name>
<evidence type="ECO:0000313" key="8">
    <source>
        <dbReference type="Proteomes" id="UP000187283"/>
    </source>
</evidence>
<gene>
    <name evidence="7" type="ORF">AYI70_g9067</name>
</gene>
<comment type="caution">
    <text evidence="7">The sequence shown here is derived from an EMBL/GenBank/DDBJ whole genome shotgun (WGS) entry which is preliminary data.</text>
</comment>
<keyword evidence="5 6" id="KW-0349">Heme</keyword>
<dbReference type="PANTHER" id="PTHR24305:SF235">
    <property type="entry name" value="CYTOCHROME P450 MONOOXYGENASE APDB-RELATED"/>
    <property type="match status" value="1"/>
</dbReference>
<dbReference type="GO" id="GO:0005506">
    <property type="term" value="F:iron ion binding"/>
    <property type="evidence" value="ECO:0007669"/>
    <property type="project" value="InterPro"/>
</dbReference>
<dbReference type="Gene3D" id="1.10.630.10">
    <property type="entry name" value="Cytochrome P450"/>
    <property type="match status" value="2"/>
</dbReference>
<dbReference type="InterPro" id="IPR001128">
    <property type="entry name" value="Cyt_P450"/>
</dbReference>
<dbReference type="InterPro" id="IPR050121">
    <property type="entry name" value="Cytochrome_P450_monoxygenase"/>
</dbReference>
<dbReference type="OrthoDB" id="3934656at2759"/>
<protein>
    <submittedName>
        <fullName evidence="7">Cytochrome P450 76C4</fullName>
    </submittedName>
</protein>
<dbReference type="Proteomes" id="UP000187283">
    <property type="component" value="Unassembled WGS sequence"/>
</dbReference>